<protein>
    <submittedName>
        <fullName evidence="2">Uncharacterized protein</fullName>
    </submittedName>
</protein>
<feature type="compositionally biased region" description="Polar residues" evidence="1">
    <location>
        <begin position="1091"/>
        <end position="1109"/>
    </location>
</feature>
<reference evidence="2" key="1">
    <citation type="submission" date="2020-07" db="EMBL/GenBank/DDBJ databases">
        <title>Multicomponent nature underlies the extraordinary mechanical properties of spider dragline silk.</title>
        <authorList>
            <person name="Kono N."/>
            <person name="Nakamura H."/>
            <person name="Mori M."/>
            <person name="Yoshida Y."/>
            <person name="Ohtoshi R."/>
            <person name="Malay A.D."/>
            <person name="Moran D.A.P."/>
            <person name="Tomita M."/>
            <person name="Numata K."/>
            <person name="Arakawa K."/>
        </authorList>
    </citation>
    <scope>NUCLEOTIDE SEQUENCE</scope>
</reference>
<gene>
    <name evidence="2" type="primary">AVEN_102393_1</name>
    <name evidence="2" type="ORF">TNCT_472451</name>
</gene>
<feature type="region of interest" description="Disordered" evidence="1">
    <location>
        <begin position="1550"/>
        <end position="1571"/>
    </location>
</feature>
<accession>A0A8X6FT87</accession>
<dbReference type="Proteomes" id="UP000887116">
    <property type="component" value="Unassembled WGS sequence"/>
</dbReference>
<feature type="region of interest" description="Disordered" evidence="1">
    <location>
        <begin position="1091"/>
        <end position="1114"/>
    </location>
</feature>
<organism evidence="2 3">
    <name type="scientific">Trichonephila clavata</name>
    <name type="common">Joro spider</name>
    <name type="synonym">Nephila clavata</name>
    <dbReference type="NCBI Taxonomy" id="2740835"/>
    <lineage>
        <taxon>Eukaryota</taxon>
        <taxon>Metazoa</taxon>
        <taxon>Ecdysozoa</taxon>
        <taxon>Arthropoda</taxon>
        <taxon>Chelicerata</taxon>
        <taxon>Arachnida</taxon>
        <taxon>Araneae</taxon>
        <taxon>Araneomorphae</taxon>
        <taxon>Entelegynae</taxon>
        <taxon>Araneoidea</taxon>
        <taxon>Nephilidae</taxon>
        <taxon>Trichonephila</taxon>
    </lineage>
</organism>
<proteinExistence type="predicted"/>
<evidence type="ECO:0000256" key="1">
    <source>
        <dbReference type="SAM" id="MobiDB-lite"/>
    </source>
</evidence>
<keyword evidence="3" id="KW-1185">Reference proteome</keyword>
<feature type="region of interest" description="Disordered" evidence="1">
    <location>
        <begin position="1437"/>
        <end position="1465"/>
    </location>
</feature>
<sequence length="2121" mass="238683">MSETKHQMIVLSPDHCIILPDSDEHSYLRYLKKISAFIGSNHVHSVFKNNGQLKFYFSDEKYVKKIMDSGILLNCDQPQICRTGSTVLKVILSKVDPIIPDDIIVDVLKTYGSLESLIGHIKVSENVQFDHIYSGTREVKMKVFNGLVLPQTLQVIYNNISYQIDIKAIKETQTVTTTNAVVKKTDVKNDKPHLLNSLDCDPLSLPLNIENFPEGYKDDSKLYKGSRSQNVADLLFQIHNSAKYAPIKNFSNYNKENNCSEILRNNLKFPVIQDEQFLAYNKKYVPGNVSKYAIDDRYKGSSKTHKLSSSSVHLLHKVISKKSNTIDMCPNTNDLYHHMKNKLKSKRKVISKSKNIRNSKFVATNSVNNHRTKVVNSKIVRNASSNKSSKRILTRKKKSTEKKGINEINTKSIFTSLVNTTLVQSSTHDHNHKNCDSNLFDILHKKRSVASERNASPEHQENSDLHLNPASILSENTNKASLEVEHESEEQIKNCSDISNNVHVSCMEKYEENSICDLTTSSSLKSIVSPDSSVVQSNLLISNTKCSTDGDSGQLKTQNVAPEMSSELKCSSNAVNTNPLLNESVENTSLSVINDHTTEIGEDASSSLIEKKKSTEKTHIKDKNANLSSISISPPDGSIDELDCIYDNSPEVVDSFKSNTQTIQEEVIKTECNDSVCSDSTSVPTVAELPLNTSEHDDHLSKTCNDASSKENVCENNCNIKSIKEKSVDLNITACIPSKITVPNSTKAQSKSYTSKISHKFYNNKDLKTQSIKQKICRSKSSSPIRDKSIPEYEFDNDDSDSNHVSYNKWKHQKIFPKKYFKSTLSVNRRNLTPEDIDNIYCLSSDLTLDFNNPHTKNKKKNKNRVKRKSIINSFDNKKNFANYFKSIPFNKTVTVKSSKIISNDENGINKYSFENIDNNMQEEISLNNQKKSSVDMAENRHKISIYEGEMPRRSSAIALESFQNCLISNEDNSNYSIQKALKDNSEYLYSDCERVISKPFDSKVPSKKSASDLKKNSLNLGAPVEENQQMLTSLDCAPKEYINHKIVLQRIHDKKSKNSLNQTWNKKSTKTKWRLKSKQTKIITKIADNQPENGIKSNDKNITLNNQKPPEKEPITKCNMSVTVTPTKEQESLSINTKYSNLYNSVDESIDSVTLLPLEQNDASDEEDFHSCVNGFLQQLASSNQHNVENVQNLCKNANDITKKKELKNRDHLLHKLDRLCSGKNVKECSVLENETVRQSSINPLNKEQSFSIQKPSCNALSKQGSSNQKRSSSEVLDSSLNISNKNLGNLNASLSVLSNNVSNQPSVALKKCSVVIERLPGIICNKIVSKNELSTESDHLSLHEILENYKRSNNESFTSKPCEFSKSTAEYESINEELKNNENITYHDTFYDVCNMNNAERSDSILKINNEHVKRESCTNELVLPSASFTDVSDINSNDRSCNESQGNLDNSSQSGQNSSEPFNTTLQDFVIENNALIKCEENSTSSSCSSDSWHNSGCNFDKNNQFEYMSGTNIKLEFYDSSPSYEMGSIYELDELPNADISPLSISNKNNDSHEFSSHNSKNFSTQASQKVITSNIPDAENEENLNGTIINVKQEPVELLDFQNETTDECNLSCNVNNVLPNMTLHCFPVQRDIDSQMNSASIKNVQNLSVVQNLAKGAIEEEQPSNRIYNSSLNSMIDIYAPETATLPLNLTQTCDNNSIIDCRIPKITSVHSAINDKSNVSLKTITKWDKKSNHIESTVHEKIVLLNQNYDAYYTGIDSTNSCTFQVINPVVYNPPNYASSNNCSNVKQDFASNYTNTHVKMPFYFDKSSSAVQPKIKSIVHNNIEKGVHIWSSTNETAGLSLIKRNPTQMYAQPSKRPILKKQRFNPLLKTSETHIKKFHHQLPSASIEKVNANITSNSNNKIVKNISKTSAFTSRNKSISVNSEEILGCKNNNPNLVNFNEGLVEWNGNVHNNQDCIDLRKKAIVDTTSINKSNLDTSCIERSNISDNNDRVRSPSTLNSVETRVVKSVAVKPKHTDIYSVYKNISSSKKKKIPKSFINFPLPKKKLLAFINSAINCRNPKEKAMQILESNKTPGALKDLILQLYDFFKKCNDDQKRLQISSLIMLLNDRTIC</sequence>
<feature type="compositionally biased region" description="Polar residues" evidence="1">
    <location>
        <begin position="1561"/>
        <end position="1571"/>
    </location>
</feature>
<dbReference type="EMBL" id="BMAO01003498">
    <property type="protein sequence ID" value="GFQ88316.1"/>
    <property type="molecule type" value="Genomic_DNA"/>
</dbReference>
<name>A0A8X6FT87_TRICU</name>
<evidence type="ECO:0000313" key="2">
    <source>
        <dbReference type="EMBL" id="GFQ88316.1"/>
    </source>
</evidence>
<evidence type="ECO:0000313" key="3">
    <source>
        <dbReference type="Proteomes" id="UP000887116"/>
    </source>
</evidence>
<comment type="caution">
    <text evidence="2">The sequence shown here is derived from an EMBL/GenBank/DDBJ whole genome shotgun (WGS) entry which is preliminary data.</text>
</comment>
<dbReference type="OrthoDB" id="6431815at2759"/>